<dbReference type="InterPro" id="IPR013083">
    <property type="entry name" value="Znf_RING/FYVE/PHD"/>
</dbReference>
<evidence type="ECO:0000313" key="2">
    <source>
        <dbReference type="Proteomes" id="UP001396334"/>
    </source>
</evidence>
<reference evidence="1 2" key="1">
    <citation type="journal article" date="2024" name="G3 (Bethesda)">
        <title>Genome assembly of Hibiscus sabdariffa L. provides insights into metabolisms of medicinal natural products.</title>
        <authorList>
            <person name="Kim T."/>
        </authorList>
    </citation>
    <scope>NUCLEOTIDE SEQUENCE [LARGE SCALE GENOMIC DNA]</scope>
    <source>
        <strain evidence="1">TK-2024</strain>
        <tissue evidence="1">Old leaves</tissue>
    </source>
</reference>
<dbReference type="PANTHER" id="PTHR47258">
    <property type="match status" value="1"/>
</dbReference>
<organism evidence="1 2">
    <name type="scientific">Hibiscus sabdariffa</name>
    <name type="common">roselle</name>
    <dbReference type="NCBI Taxonomy" id="183260"/>
    <lineage>
        <taxon>Eukaryota</taxon>
        <taxon>Viridiplantae</taxon>
        <taxon>Streptophyta</taxon>
        <taxon>Embryophyta</taxon>
        <taxon>Tracheophyta</taxon>
        <taxon>Spermatophyta</taxon>
        <taxon>Magnoliopsida</taxon>
        <taxon>eudicotyledons</taxon>
        <taxon>Gunneridae</taxon>
        <taxon>Pentapetalae</taxon>
        <taxon>rosids</taxon>
        <taxon>malvids</taxon>
        <taxon>Malvales</taxon>
        <taxon>Malvaceae</taxon>
        <taxon>Malvoideae</taxon>
        <taxon>Hibiscus</taxon>
    </lineage>
</organism>
<dbReference type="Proteomes" id="UP001396334">
    <property type="component" value="Unassembled WGS sequence"/>
</dbReference>
<dbReference type="EMBL" id="JBBPBN010000606">
    <property type="protein sequence ID" value="KAK8484079.1"/>
    <property type="molecule type" value="Genomic_DNA"/>
</dbReference>
<comment type="caution">
    <text evidence="1">The sequence shown here is derived from an EMBL/GenBank/DDBJ whole genome shotgun (WGS) entry which is preliminary data.</text>
</comment>
<dbReference type="InterPro" id="IPR044249">
    <property type="entry name" value="XERICO-like"/>
</dbReference>
<sequence>MGIALAFSTLTLVSFVVYFVYFNRRYLPRFILESTLFGHVVHKLGRCTEQTTTTGTARSRQRRRVLHGADNDDGYWKLAASADAGTECPFCSYEVEEGEEICMLICGHVFHRFCLETRARHPNPACPLCRGPPELTGSLVHEIYREEMLRFSSFAPLMTRRHRWWLRL</sequence>
<keyword evidence="2" id="KW-1185">Reference proteome</keyword>
<name>A0ABR1ZTM7_9ROSI</name>
<proteinExistence type="predicted"/>
<protein>
    <submittedName>
        <fullName evidence="1">Uncharacterized protein</fullName>
    </submittedName>
</protein>
<dbReference type="PROSITE" id="PS50089">
    <property type="entry name" value="ZF_RING_2"/>
    <property type="match status" value="1"/>
</dbReference>
<dbReference type="Gene3D" id="3.30.40.10">
    <property type="entry name" value="Zinc/RING finger domain, C3HC4 (zinc finger)"/>
    <property type="match status" value="1"/>
</dbReference>
<accession>A0ABR1ZTM7</accession>
<dbReference type="PANTHER" id="PTHR47258:SF1">
    <property type="entry name" value="E3 UBIQUITIN-PROTEIN LIGASE XERICO-RELATED"/>
    <property type="match status" value="1"/>
</dbReference>
<dbReference type="SUPFAM" id="SSF57850">
    <property type="entry name" value="RING/U-box"/>
    <property type="match status" value="1"/>
</dbReference>
<dbReference type="InterPro" id="IPR001841">
    <property type="entry name" value="Znf_RING"/>
</dbReference>
<evidence type="ECO:0000313" key="1">
    <source>
        <dbReference type="EMBL" id="KAK8484079.1"/>
    </source>
</evidence>
<gene>
    <name evidence="1" type="ORF">V6N11_002296</name>
</gene>
<dbReference type="Pfam" id="PF13639">
    <property type="entry name" value="zf-RING_2"/>
    <property type="match status" value="1"/>
</dbReference>